<keyword evidence="2" id="KW-0805">Transcription regulation</keyword>
<dbReference type="InterPro" id="IPR045847">
    <property type="entry name" value="AIG1-like"/>
</dbReference>
<keyword evidence="5" id="KW-0539">Nucleus</keyword>
<dbReference type="SUPFAM" id="SSF47459">
    <property type="entry name" value="HLH, helix-loop-helix DNA-binding domain"/>
    <property type="match status" value="1"/>
</dbReference>
<evidence type="ECO:0000256" key="5">
    <source>
        <dbReference type="ARBA" id="ARBA00023242"/>
    </source>
</evidence>
<name>A0AA88QI11_9ASTE</name>
<accession>A0AA88QI11</accession>
<dbReference type="SMART" id="SM00353">
    <property type="entry name" value="HLH"/>
    <property type="match status" value="1"/>
</dbReference>
<feature type="domain" description="BHLH" evidence="6">
    <location>
        <begin position="74"/>
        <end position="123"/>
    </location>
</feature>
<dbReference type="CDD" id="cd04873">
    <property type="entry name" value="ACT_UUR-ACR-like"/>
    <property type="match status" value="1"/>
</dbReference>
<evidence type="ECO:0000256" key="3">
    <source>
        <dbReference type="ARBA" id="ARBA00023125"/>
    </source>
</evidence>
<dbReference type="Pfam" id="PF00010">
    <property type="entry name" value="HLH"/>
    <property type="match status" value="1"/>
</dbReference>
<comment type="caution">
    <text evidence="7">The sequence shown here is derived from an EMBL/GenBank/DDBJ whole genome shotgun (WGS) entry which is preliminary data.</text>
</comment>
<dbReference type="InterPro" id="IPR011598">
    <property type="entry name" value="bHLH_dom"/>
</dbReference>
<dbReference type="PANTHER" id="PTHR45844">
    <property type="entry name" value="TRANSCRIPTION FACTOR BHLH30"/>
    <property type="match status" value="1"/>
</dbReference>
<dbReference type="AlphaFoldDB" id="A0AA88QI11"/>
<reference evidence="7" key="1">
    <citation type="submission" date="2022-12" db="EMBL/GenBank/DDBJ databases">
        <title>Draft genome assemblies for two species of Escallonia (Escalloniales).</title>
        <authorList>
            <person name="Chanderbali A."/>
            <person name="Dervinis C."/>
            <person name="Anghel I."/>
            <person name="Soltis D."/>
            <person name="Soltis P."/>
            <person name="Zapata F."/>
        </authorList>
    </citation>
    <scope>NUCLEOTIDE SEQUENCE</scope>
    <source>
        <strain evidence="7">UCBG92.1500</strain>
        <tissue evidence="7">Leaf</tissue>
    </source>
</reference>
<sequence length="265" mass="28825">MTSPSWNWNPKISDVGLCDIGFVDHFWVKYGKTGGGLVPVSESLVLDGKKGELVKEPGRGLGKKGGVGEEKAMAALKSHSEAERRRRERINGHLATLRGLVPCSEKMDKATLLAEVIGQVKQLNKTATEASEGLLIPVDADEVRVEPLDETAGDKTLYFKASLCCDYRPDLTSDLRQALDALHVNTVSAEISTLGCRVKYVFVFTSGRERNCGNAKSGELLAGSVHQALNAILDMASVSPEYSPRTTLPNKRRRLSLYDNSSSSF</sequence>
<evidence type="ECO:0000256" key="1">
    <source>
        <dbReference type="ARBA" id="ARBA00004123"/>
    </source>
</evidence>
<dbReference type="PANTHER" id="PTHR45844:SF9">
    <property type="entry name" value="OS09G0463900 PROTEIN"/>
    <property type="match status" value="1"/>
</dbReference>
<dbReference type="GO" id="GO:0003677">
    <property type="term" value="F:DNA binding"/>
    <property type="evidence" value="ECO:0007669"/>
    <property type="project" value="UniProtKB-KW"/>
</dbReference>
<gene>
    <name evidence="7" type="ORF">RJ640_017328</name>
</gene>
<evidence type="ECO:0000259" key="6">
    <source>
        <dbReference type="PROSITE" id="PS50888"/>
    </source>
</evidence>
<organism evidence="7 8">
    <name type="scientific">Escallonia rubra</name>
    <dbReference type="NCBI Taxonomy" id="112253"/>
    <lineage>
        <taxon>Eukaryota</taxon>
        <taxon>Viridiplantae</taxon>
        <taxon>Streptophyta</taxon>
        <taxon>Embryophyta</taxon>
        <taxon>Tracheophyta</taxon>
        <taxon>Spermatophyta</taxon>
        <taxon>Magnoliopsida</taxon>
        <taxon>eudicotyledons</taxon>
        <taxon>Gunneridae</taxon>
        <taxon>Pentapetalae</taxon>
        <taxon>asterids</taxon>
        <taxon>campanulids</taxon>
        <taxon>Escalloniales</taxon>
        <taxon>Escalloniaceae</taxon>
        <taxon>Escallonia</taxon>
    </lineage>
</organism>
<dbReference type="Gene3D" id="4.10.280.10">
    <property type="entry name" value="Helix-loop-helix DNA-binding domain"/>
    <property type="match status" value="1"/>
</dbReference>
<keyword evidence="8" id="KW-1185">Reference proteome</keyword>
<evidence type="ECO:0000256" key="2">
    <source>
        <dbReference type="ARBA" id="ARBA00023015"/>
    </source>
</evidence>
<keyword evidence="4" id="KW-0804">Transcription</keyword>
<evidence type="ECO:0000256" key="4">
    <source>
        <dbReference type="ARBA" id="ARBA00023163"/>
    </source>
</evidence>
<dbReference type="GO" id="GO:0046983">
    <property type="term" value="F:protein dimerization activity"/>
    <property type="evidence" value="ECO:0007669"/>
    <property type="project" value="InterPro"/>
</dbReference>
<keyword evidence="3" id="KW-0238">DNA-binding</keyword>
<protein>
    <recommendedName>
        <fullName evidence="6">BHLH domain-containing protein</fullName>
    </recommendedName>
</protein>
<dbReference type="GO" id="GO:0005634">
    <property type="term" value="C:nucleus"/>
    <property type="evidence" value="ECO:0007669"/>
    <property type="project" value="UniProtKB-SubCell"/>
</dbReference>
<dbReference type="PROSITE" id="PS50888">
    <property type="entry name" value="BHLH"/>
    <property type="match status" value="1"/>
</dbReference>
<dbReference type="GO" id="GO:0003700">
    <property type="term" value="F:DNA-binding transcription factor activity"/>
    <property type="evidence" value="ECO:0007669"/>
    <property type="project" value="InterPro"/>
</dbReference>
<proteinExistence type="predicted"/>
<dbReference type="Proteomes" id="UP001187471">
    <property type="component" value="Unassembled WGS sequence"/>
</dbReference>
<evidence type="ECO:0000313" key="8">
    <source>
        <dbReference type="Proteomes" id="UP001187471"/>
    </source>
</evidence>
<evidence type="ECO:0000313" key="7">
    <source>
        <dbReference type="EMBL" id="KAK2970999.1"/>
    </source>
</evidence>
<dbReference type="InterPro" id="IPR036638">
    <property type="entry name" value="HLH_DNA-bd_sf"/>
</dbReference>
<comment type="subcellular location">
    <subcellularLocation>
        <location evidence="1">Nucleus</location>
    </subcellularLocation>
</comment>
<dbReference type="EMBL" id="JAVXUO010002622">
    <property type="protein sequence ID" value="KAK2970999.1"/>
    <property type="molecule type" value="Genomic_DNA"/>
</dbReference>